<feature type="compositionally biased region" description="Low complexity" evidence="3">
    <location>
        <begin position="8"/>
        <end position="19"/>
    </location>
</feature>
<reference evidence="4" key="1">
    <citation type="submission" date="2020-06" db="EMBL/GenBank/DDBJ databases">
        <authorList>
            <consortium name="Plant Systems Biology data submission"/>
        </authorList>
    </citation>
    <scope>NUCLEOTIDE SEQUENCE</scope>
    <source>
        <strain evidence="4">D6</strain>
    </source>
</reference>
<dbReference type="PROSITE" id="PS51450">
    <property type="entry name" value="LRR"/>
    <property type="match status" value="1"/>
</dbReference>
<feature type="compositionally biased region" description="Basic and acidic residues" evidence="3">
    <location>
        <begin position="187"/>
        <end position="203"/>
    </location>
</feature>
<gene>
    <name evidence="4" type="ORF">SEMRO_66_G037370.1</name>
</gene>
<dbReference type="SUPFAM" id="SSF52058">
    <property type="entry name" value="L domain-like"/>
    <property type="match status" value="1"/>
</dbReference>
<feature type="region of interest" description="Disordered" evidence="3">
    <location>
        <begin position="1"/>
        <end position="32"/>
    </location>
</feature>
<dbReference type="PANTHER" id="PTHR48051:SF1">
    <property type="entry name" value="RAS SUPPRESSOR PROTEIN 1"/>
    <property type="match status" value="1"/>
</dbReference>
<evidence type="ECO:0000256" key="2">
    <source>
        <dbReference type="ARBA" id="ARBA00022737"/>
    </source>
</evidence>
<keyword evidence="1" id="KW-0433">Leucine-rich repeat</keyword>
<dbReference type="InterPro" id="IPR003591">
    <property type="entry name" value="Leu-rich_rpt_typical-subtyp"/>
</dbReference>
<dbReference type="GO" id="GO:0005737">
    <property type="term" value="C:cytoplasm"/>
    <property type="evidence" value="ECO:0007669"/>
    <property type="project" value="TreeGrafter"/>
</dbReference>
<keyword evidence="2" id="KW-0677">Repeat</keyword>
<dbReference type="OrthoDB" id="47604at2759"/>
<dbReference type="InterPro" id="IPR050216">
    <property type="entry name" value="LRR_domain-containing"/>
</dbReference>
<evidence type="ECO:0000256" key="3">
    <source>
        <dbReference type="SAM" id="MobiDB-lite"/>
    </source>
</evidence>
<proteinExistence type="predicted"/>
<evidence type="ECO:0000313" key="5">
    <source>
        <dbReference type="Proteomes" id="UP001153069"/>
    </source>
</evidence>
<feature type="region of interest" description="Disordered" evidence="3">
    <location>
        <begin position="179"/>
        <end position="203"/>
    </location>
</feature>
<dbReference type="SMART" id="SM00369">
    <property type="entry name" value="LRR_TYP"/>
    <property type="match status" value="2"/>
</dbReference>
<name>A0A9N8H562_9STRA</name>
<dbReference type="Gene3D" id="3.80.10.10">
    <property type="entry name" value="Ribonuclease Inhibitor"/>
    <property type="match status" value="1"/>
</dbReference>
<dbReference type="InterPro" id="IPR001611">
    <property type="entry name" value="Leu-rich_rpt"/>
</dbReference>
<dbReference type="PANTHER" id="PTHR48051">
    <property type="match status" value="1"/>
</dbReference>
<dbReference type="Proteomes" id="UP001153069">
    <property type="component" value="Unassembled WGS sequence"/>
</dbReference>
<comment type="caution">
    <text evidence="4">The sequence shown here is derived from an EMBL/GenBank/DDBJ whole genome shotgun (WGS) entry which is preliminary data.</text>
</comment>
<evidence type="ECO:0000313" key="4">
    <source>
        <dbReference type="EMBL" id="CAB9499690.1"/>
    </source>
</evidence>
<evidence type="ECO:0000256" key="1">
    <source>
        <dbReference type="ARBA" id="ARBA00022614"/>
    </source>
</evidence>
<protein>
    <submittedName>
        <fullName evidence="4">Uncharacterized protein</fullName>
    </submittedName>
</protein>
<dbReference type="Pfam" id="PF13855">
    <property type="entry name" value="LRR_8"/>
    <property type="match status" value="1"/>
</dbReference>
<dbReference type="EMBL" id="CAICTM010000065">
    <property type="protein sequence ID" value="CAB9499690.1"/>
    <property type="molecule type" value="Genomic_DNA"/>
</dbReference>
<keyword evidence="5" id="KW-1185">Reference proteome</keyword>
<accession>A0A9N8H562</accession>
<dbReference type="AlphaFoldDB" id="A0A9N8H562"/>
<organism evidence="4 5">
    <name type="scientific">Seminavis robusta</name>
    <dbReference type="NCBI Taxonomy" id="568900"/>
    <lineage>
        <taxon>Eukaryota</taxon>
        <taxon>Sar</taxon>
        <taxon>Stramenopiles</taxon>
        <taxon>Ochrophyta</taxon>
        <taxon>Bacillariophyta</taxon>
        <taxon>Bacillariophyceae</taxon>
        <taxon>Bacillariophycidae</taxon>
        <taxon>Naviculales</taxon>
        <taxon>Naviculaceae</taxon>
        <taxon>Seminavis</taxon>
    </lineage>
</organism>
<dbReference type="InterPro" id="IPR032675">
    <property type="entry name" value="LRR_dom_sf"/>
</dbReference>
<sequence>MTAGLICSTTDGQSTTSQGCDEDAEKNDSTDCGSSSCSLASQDLTEIPSWFWQQQQLLPHRPSSTLTHLDLSRNRLAELPAAIFASLGNLQVLNVNRNRLRAIPPDIGKLTQLQELHALANNLRPYARSLPLNELAALPCLRLLDLRYHAKLKEPALVALQGVLEDQVEIRITLQQQQQQQQPAAAEEEKDHASHNNTNGKEHACDRDATLLRSQLEPLSTPTLRQRLKETFGITLDDNDPHSFDRNNVMNHMLEAYQRHCPNREKVHFQGRPVDPRILQPLLQKLQEWVHEQRATPRERPKIRASHYMILRSPEEFSTDHSTKQRLAAAKLQKHQALWDLAKAALSHVDPHHRFTALAVTHNFVGSPHIDTQNIGPFYGIALGDFDNGTGQLCVELNATQVAFIDTHDKFAKVDGRFVHWVAPYEPDQTRFSLIYYQTVGDVTPQTKAVLDLPAVPPNEEE</sequence>